<dbReference type="GO" id="GO:0016251">
    <property type="term" value="F:RNA polymerase II general transcription initiation factor activity"/>
    <property type="evidence" value="ECO:0007669"/>
    <property type="project" value="TreeGrafter"/>
</dbReference>
<dbReference type="AlphaFoldDB" id="A0AAW1YAY6"/>
<keyword evidence="5 7" id="KW-0804">Transcription</keyword>
<keyword evidence="6 7" id="KW-0539">Nucleus</keyword>
<comment type="caution">
    <text evidence="9">The sequence shown here is derived from an EMBL/GenBank/DDBJ whole genome shotgun (WGS) entry which is preliminary data.</text>
</comment>
<dbReference type="Pfam" id="PF05793">
    <property type="entry name" value="TFIIF_alpha"/>
    <property type="match status" value="1"/>
</dbReference>
<evidence type="ECO:0000256" key="1">
    <source>
        <dbReference type="ARBA" id="ARBA00004123"/>
    </source>
</evidence>
<dbReference type="GO" id="GO:0003677">
    <property type="term" value="F:DNA binding"/>
    <property type="evidence" value="ECO:0007669"/>
    <property type="project" value="UniProtKB-KW"/>
</dbReference>
<evidence type="ECO:0000256" key="4">
    <source>
        <dbReference type="ARBA" id="ARBA00023125"/>
    </source>
</evidence>
<evidence type="ECO:0000256" key="8">
    <source>
        <dbReference type="SAM" id="MobiDB-lite"/>
    </source>
</evidence>
<keyword evidence="4 7" id="KW-0238">DNA-binding</keyword>
<comment type="similarity">
    <text evidence="2 7">Belongs to the TFIIF alpha subunit family.</text>
</comment>
<comment type="subcellular location">
    <subcellularLocation>
        <location evidence="1 7">Nucleus</location>
    </subcellularLocation>
</comment>
<feature type="region of interest" description="Disordered" evidence="8">
    <location>
        <begin position="183"/>
        <end position="269"/>
    </location>
</feature>
<proteinExistence type="inferred from homology"/>
<evidence type="ECO:0000256" key="6">
    <source>
        <dbReference type="ARBA" id="ARBA00023242"/>
    </source>
</evidence>
<keyword evidence="10" id="KW-1185">Reference proteome</keyword>
<evidence type="ECO:0000313" key="10">
    <source>
        <dbReference type="Proteomes" id="UP001457282"/>
    </source>
</evidence>
<feature type="compositionally biased region" description="Acidic residues" evidence="8">
    <location>
        <begin position="243"/>
        <end position="264"/>
    </location>
</feature>
<feature type="compositionally biased region" description="Acidic residues" evidence="8">
    <location>
        <begin position="223"/>
        <end position="235"/>
    </location>
</feature>
<protein>
    <recommendedName>
        <fullName evidence="7">Transcription initiation factor IIF subunit alpha</fullName>
    </recommendedName>
</protein>
<dbReference type="PANTHER" id="PTHR13011:SF0">
    <property type="entry name" value="GENERAL TRANSCRIPTION FACTOR IIF SUBUNIT 1"/>
    <property type="match status" value="1"/>
</dbReference>
<dbReference type="InterPro" id="IPR011039">
    <property type="entry name" value="TFIIF_interaction"/>
</dbReference>
<sequence>MSRDLKKAKCSDCVATITRLIREYSVRVNNDDDKNYLIGRFPTPTGLPKFSKMKKYSENESPLCNKEIQDGLQGKNLISLSRISRGVLEDETGQSQYQGHLERQSAAYYLLMQQGKEISAVPAASWFNFDKVAQYDKQLTLKEAEEKMISMKKTQDAYQRWLMKATNGAIAFDKADKFCGKDSKNKTGFDDDEGNISDKGDEDEEEEGARKDSLGHEKRGGDDDVASGDDDFINDDSEKGDDWELEEIFSDDDESNPDDTEDFAPEVPFSQELKVSPDIGFSLLRHAEAISSPGIFKQMFFAIDPEYSNDQFIRILKSKDLVSGTIRKHAMVSLEAQLATQMGYNISCAGGENLMVLLNVIQRIILSLKTSNHSTALAFVEALRLQIEVHRVIDLVGHSDSSMVISESSEDQFYSFRFGWS</sequence>
<dbReference type="GO" id="GO:0005674">
    <property type="term" value="C:transcription factor TFIIF complex"/>
    <property type="evidence" value="ECO:0007669"/>
    <property type="project" value="TreeGrafter"/>
</dbReference>
<evidence type="ECO:0000313" key="9">
    <source>
        <dbReference type="EMBL" id="KAK9945180.1"/>
    </source>
</evidence>
<feature type="compositionally biased region" description="Acidic residues" evidence="8">
    <location>
        <begin position="190"/>
        <end position="207"/>
    </location>
</feature>
<accession>A0AAW1YAY6</accession>
<dbReference type="PANTHER" id="PTHR13011">
    <property type="entry name" value="TFIIF-ALPHA"/>
    <property type="match status" value="1"/>
</dbReference>
<evidence type="ECO:0000256" key="3">
    <source>
        <dbReference type="ARBA" id="ARBA00023015"/>
    </source>
</evidence>
<comment type="function">
    <text evidence="7">TFIIF is a general transcription initiation factor that binds to RNA polymerase II and helps to recruit it to the initiation complex in collaboration with TFIIB. It promotes transcription elongation.</text>
</comment>
<keyword evidence="3 7" id="KW-0805">Transcription regulation</keyword>
<evidence type="ECO:0000256" key="5">
    <source>
        <dbReference type="ARBA" id="ARBA00023163"/>
    </source>
</evidence>
<name>A0AAW1YAY6_RUBAR</name>
<dbReference type="SUPFAM" id="SSF50916">
    <property type="entry name" value="Rap30/74 interaction domains"/>
    <property type="match status" value="1"/>
</dbReference>
<evidence type="ECO:0000256" key="2">
    <source>
        <dbReference type="ARBA" id="ARBA00005249"/>
    </source>
</evidence>
<dbReference type="EMBL" id="JBEDUW010000002">
    <property type="protein sequence ID" value="KAK9945180.1"/>
    <property type="molecule type" value="Genomic_DNA"/>
</dbReference>
<dbReference type="GO" id="GO:0006367">
    <property type="term" value="P:transcription initiation at RNA polymerase II promoter"/>
    <property type="evidence" value="ECO:0007669"/>
    <property type="project" value="InterPro"/>
</dbReference>
<dbReference type="GO" id="GO:0032968">
    <property type="term" value="P:positive regulation of transcription elongation by RNA polymerase II"/>
    <property type="evidence" value="ECO:0007669"/>
    <property type="project" value="InterPro"/>
</dbReference>
<feature type="compositionally biased region" description="Basic and acidic residues" evidence="8">
    <location>
        <begin position="208"/>
        <end position="222"/>
    </location>
</feature>
<evidence type="ECO:0000256" key="7">
    <source>
        <dbReference type="RuleBase" id="RU366044"/>
    </source>
</evidence>
<dbReference type="Proteomes" id="UP001457282">
    <property type="component" value="Unassembled WGS sequence"/>
</dbReference>
<gene>
    <name evidence="9" type="ORF">M0R45_010708</name>
</gene>
<organism evidence="9 10">
    <name type="scientific">Rubus argutus</name>
    <name type="common">Southern blackberry</name>
    <dbReference type="NCBI Taxonomy" id="59490"/>
    <lineage>
        <taxon>Eukaryota</taxon>
        <taxon>Viridiplantae</taxon>
        <taxon>Streptophyta</taxon>
        <taxon>Embryophyta</taxon>
        <taxon>Tracheophyta</taxon>
        <taxon>Spermatophyta</taxon>
        <taxon>Magnoliopsida</taxon>
        <taxon>eudicotyledons</taxon>
        <taxon>Gunneridae</taxon>
        <taxon>Pentapetalae</taxon>
        <taxon>rosids</taxon>
        <taxon>fabids</taxon>
        <taxon>Rosales</taxon>
        <taxon>Rosaceae</taxon>
        <taxon>Rosoideae</taxon>
        <taxon>Rosoideae incertae sedis</taxon>
        <taxon>Rubus</taxon>
    </lineage>
</organism>
<reference evidence="9 10" key="1">
    <citation type="journal article" date="2023" name="G3 (Bethesda)">
        <title>A chromosome-length genome assembly and annotation of blackberry (Rubus argutus, cv. 'Hillquist').</title>
        <authorList>
            <person name="Bruna T."/>
            <person name="Aryal R."/>
            <person name="Dudchenko O."/>
            <person name="Sargent D.J."/>
            <person name="Mead D."/>
            <person name="Buti M."/>
            <person name="Cavallini A."/>
            <person name="Hytonen T."/>
            <person name="Andres J."/>
            <person name="Pham M."/>
            <person name="Weisz D."/>
            <person name="Mascagni F."/>
            <person name="Usai G."/>
            <person name="Natali L."/>
            <person name="Bassil N."/>
            <person name="Fernandez G.E."/>
            <person name="Lomsadze A."/>
            <person name="Armour M."/>
            <person name="Olukolu B."/>
            <person name="Poorten T."/>
            <person name="Britton C."/>
            <person name="Davik J."/>
            <person name="Ashrafi H."/>
            <person name="Aiden E.L."/>
            <person name="Borodovsky M."/>
            <person name="Worthington M."/>
        </authorList>
    </citation>
    <scope>NUCLEOTIDE SEQUENCE [LARGE SCALE GENOMIC DNA]</scope>
    <source>
        <strain evidence="9">PI 553951</strain>
    </source>
</reference>
<dbReference type="InterPro" id="IPR008851">
    <property type="entry name" value="TFIIF-alpha"/>
</dbReference>
<dbReference type="GO" id="GO:0001096">
    <property type="term" value="F:TFIIF-class transcription factor complex binding"/>
    <property type="evidence" value="ECO:0007669"/>
    <property type="project" value="TreeGrafter"/>
</dbReference>